<sequence length="363" mass="42852">MCDSQWGQLNGQFIIVVRNQQHVEALMKSESQLLTSLVKNHIPVVFKDDVHMFQQPIELILDYFNQPIEIIETNILSFQTLIQKCVYQRPIPKLRELKKNRKTSSTERVKKPNGYDRIYDILNIERKQEQIKRDDIYIFKDLSKSVDPQIIKGFNNDYDFGVLIVIYEKLGFSHIDLLNEVVKFYVQEKNQKILSYLNLWLDYRQVDLINDNSVFCTIFLQFLNLVELIDNAKQNELEQKIKVILNGKKNILTTTLNSPSPTLLQRKQSLDHPQKNKKFRNLSMQILNQSIIQNLSTQFDGNCFYLNCNVEILQKQFWIIDIEQFSKISITAMLNQNHLIKYCQQQFTGMMKLAIILIIFYSI</sequence>
<accession>A0A8S1QG67</accession>
<dbReference type="AlphaFoldDB" id="A0A8S1QG67"/>
<organism evidence="1 2">
    <name type="scientific">Paramecium primaurelia</name>
    <dbReference type="NCBI Taxonomy" id="5886"/>
    <lineage>
        <taxon>Eukaryota</taxon>
        <taxon>Sar</taxon>
        <taxon>Alveolata</taxon>
        <taxon>Ciliophora</taxon>
        <taxon>Intramacronucleata</taxon>
        <taxon>Oligohymenophorea</taxon>
        <taxon>Peniculida</taxon>
        <taxon>Parameciidae</taxon>
        <taxon>Paramecium</taxon>
    </lineage>
</organism>
<proteinExistence type="predicted"/>
<dbReference type="EMBL" id="CAJJDM010000165">
    <property type="protein sequence ID" value="CAD8114593.1"/>
    <property type="molecule type" value="Genomic_DNA"/>
</dbReference>
<evidence type="ECO:0000313" key="1">
    <source>
        <dbReference type="EMBL" id="CAD8114593.1"/>
    </source>
</evidence>
<keyword evidence="2" id="KW-1185">Reference proteome</keyword>
<evidence type="ECO:0000313" key="2">
    <source>
        <dbReference type="Proteomes" id="UP000688137"/>
    </source>
</evidence>
<gene>
    <name evidence="1" type="ORF">PPRIM_AZ9-3.1.T1600088</name>
</gene>
<dbReference type="Proteomes" id="UP000688137">
    <property type="component" value="Unassembled WGS sequence"/>
</dbReference>
<protein>
    <submittedName>
        <fullName evidence="1">Uncharacterized protein</fullName>
    </submittedName>
</protein>
<reference evidence="1" key="1">
    <citation type="submission" date="2021-01" db="EMBL/GenBank/DDBJ databases">
        <authorList>
            <consortium name="Genoscope - CEA"/>
            <person name="William W."/>
        </authorList>
    </citation>
    <scope>NUCLEOTIDE SEQUENCE</scope>
</reference>
<dbReference type="OMA" id="NHLIKYC"/>
<name>A0A8S1QG67_PARPR</name>
<comment type="caution">
    <text evidence="1">The sequence shown here is derived from an EMBL/GenBank/DDBJ whole genome shotgun (WGS) entry which is preliminary data.</text>
</comment>